<dbReference type="FunFam" id="3.40.50.300:FF:000175">
    <property type="entry name" value="ATP-dependent zinc metalloprotease FTSH 4"/>
    <property type="match status" value="1"/>
</dbReference>
<accession>A0A1X2J1U4</accession>
<evidence type="ECO:0000256" key="10">
    <source>
        <dbReference type="ARBA" id="ARBA00022833"/>
    </source>
</evidence>
<dbReference type="PANTHER" id="PTHR23076:SF97">
    <property type="entry name" value="ATP-DEPENDENT ZINC METALLOPROTEASE YME1L1"/>
    <property type="match status" value="1"/>
</dbReference>
<dbReference type="GO" id="GO:0005524">
    <property type="term" value="F:ATP binding"/>
    <property type="evidence" value="ECO:0007669"/>
    <property type="project" value="UniProtKB-KW"/>
</dbReference>
<dbReference type="Pfam" id="PF21232">
    <property type="entry name" value="Yme1-like_N"/>
    <property type="match status" value="1"/>
</dbReference>
<dbReference type="NCBIfam" id="TIGR01241">
    <property type="entry name" value="FtsH_fam"/>
    <property type="match status" value="1"/>
</dbReference>
<dbReference type="InterPro" id="IPR000642">
    <property type="entry name" value="Peptidase_M41"/>
</dbReference>
<evidence type="ECO:0000313" key="17">
    <source>
        <dbReference type="EMBL" id="ORZ25837.1"/>
    </source>
</evidence>
<evidence type="ECO:0000256" key="5">
    <source>
        <dbReference type="ARBA" id="ARBA00010550"/>
    </source>
</evidence>
<dbReference type="InterPro" id="IPR003593">
    <property type="entry name" value="AAA+_ATPase"/>
</dbReference>
<evidence type="ECO:0000256" key="15">
    <source>
        <dbReference type="SAM" id="Phobius"/>
    </source>
</evidence>
<dbReference type="InterPro" id="IPR003959">
    <property type="entry name" value="ATPase_AAA_core"/>
</dbReference>
<keyword evidence="18" id="KW-1185">Reference proteome</keyword>
<dbReference type="GO" id="GO:0004222">
    <property type="term" value="F:metalloendopeptidase activity"/>
    <property type="evidence" value="ECO:0007669"/>
    <property type="project" value="InterPro"/>
</dbReference>
<dbReference type="GO" id="GO:0005743">
    <property type="term" value="C:mitochondrial inner membrane"/>
    <property type="evidence" value="ECO:0007669"/>
    <property type="project" value="TreeGrafter"/>
</dbReference>
<dbReference type="AlphaFoldDB" id="A0A1X2J1U4"/>
<dbReference type="SUPFAM" id="SSF140990">
    <property type="entry name" value="FtsH protease domain-like"/>
    <property type="match status" value="1"/>
</dbReference>
<comment type="subcellular location">
    <subcellularLocation>
        <location evidence="3">Membrane</location>
    </subcellularLocation>
    <subcellularLocation>
        <location evidence="2">Mitochondrion</location>
    </subcellularLocation>
</comment>
<dbReference type="Gene3D" id="1.20.58.760">
    <property type="entry name" value="Peptidase M41"/>
    <property type="match status" value="1"/>
</dbReference>
<dbReference type="EMBL" id="MCGE01000001">
    <property type="protein sequence ID" value="ORZ25837.1"/>
    <property type="molecule type" value="Genomic_DNA"/>
</dbReference>
<evidence type="ECO:0000256" key="14">
    <source>
        <dbReference type="ARBA" id="ARBA00023136"/>
    </source>
</evidence>
<keyword evidence="12" id="KW-0482">Metalloprotease</keyword>
<comment type="similarity">
    <text evidence="4">In the C-terminal section; belongs to the peptidase M41 family.</text>
</comment>
<keyword evidence="7" id="KW-0479">Metal-binding</keyword>
<dbReference type="InterPro" id="IPR037219">
    <property type="entry name" value="Peptidase_M41-like"/>
</dbReference>
<dbReference type="GO" id="GO:0016887">
    <property type="term" value="F:ATP hydrolysis activity"/>
    <property type="evidence" value="ECO:0007669"/>
    <property type="project" value="InterPro"/>
</dbReference>
<protein>
    <submittedName>
        <fullName evidence="17">Peptidase family M41-domain-containing protein</fullName>
    </submittedName>
</protein>
<dbReference type="HAMAP" id="MF_01458">
    <property type="entry name" value="FtsH"/>
    <property type="match status" value="1"/>
</dbReference>
<dbReference type="GO" id="GO:0004176">
    <property type="term" value="F:ATP-dependent peptidase activity"/>
    <property type="evidence" value="ECO:0007669"/>
    <property type="project" value="InterPro"/>
</dbReference>
<dbReference type="GO" id="GO:0046872">
    <property type="term" value="F:metal ion binding"/>
    <property type="evidence" value="ECO:0007669"/>
    <property type="project" value="UniProtKB-KW"/>
</dbReference>
<proteinExistence type="inferred from homology"/>
<dbReference type="Proteomes" id="UP000193560">
    <property type="component" value="Unassembled WGS sequence"/>
</dbReference>
<organism evidence="17 18">
    <name type="scientific">Absidia repens</name>
    <dbReference type="NCBI Taxonomy" id="90262"/>
    <lineage>
        <taxon>Eukaryota</taxon>
        <taxon>Fungi</taxon>
        <taxon>Fungi incertae sedis</taxon>
        <taxon>Mucoromycota</taxon>
        <taxon>Mucoromycotina</taxon>
        <taxon>Mucoromycetes</taxon>
        <taxon>Mucorales</taxon>
        <taxon>Cunninghamellaceae</taxon>
        <taxon>Absidia</taxon>
    </lineage>
</organism>
<feature type="domain" description="AAA+ ATPase" evidence="16">
    <location>
        <begin position="252"/>
        <end position="388"/>
    </location>
</feature>
<dbReference type="GO" id="GO:0141164">
    <property type="term" value="P:mitochondrial protein quality control"/>
    <property type="evidence" value="ECO:0007669"/>
    <property type="project" value="UniProtKB-ARBA"/>
</dbReference>
<dbReference type="InterPro" id="IPR005936">
    <property type="entry name" value="FtsH"/>
</dbReference>
<comment type="cofactor">
    <cofactor evidence="1">
        <name>Zn(2+)</name>
        <dbReference type="ChEBI" id="CHEBI:29105"/>
    </cofactor>
</comment>
<keyword evidence="6" id="KW-0645">Protease</keyword>
<evidence type="ECO:0000256" key="3">
    <source>
        <dbReference type="ARBA" id="ARBA00004370"/>
    </source>
</evidence>
<evidence type="ECO:0000256" key="6">
    <source>
        <dbReference type="ARBA" id="ARBA00022670"/>
    </source>
</evidence>
<dbReference type="Gene3D" id="1.10.8.60">
    <property type="match status" value="1"/>
</dbReference>
<keyword evidence="15" id="KW-1133">Transmembrane helix</keyword>
<evidence type="ECO:0000256" key="13">
    <source>
        <dbReference type="ARBA" id="ARBA00023128"/>
    </source>
</evidence>
<comment type="caution">
    <text evidence="17">The sequence shown here is derived from an EMBL/GenBank/DDBJ whole genome shotgun (WGS) entry which is preliminary data.</text>
</comment>
<evidence type="ECO:0000256" key="12">
    <source>
        <dbReference type="ARBA" id="ARBA00023049"/>
    </source>
</evidence>
<name>A0A1X2J1U4_9FUNG</name>
<reference evidence="17 18" key="1">
    <citation type="submission" date="2016-07" db="EMBL/GenBank/DDBJ databases">
        <title>Pervasive Adenine N6-methylation of Active Genes in Fungi.</title>
        <authorList>
            <consortium name="DOE Joint Genome Institute"/>
            <person name="Mondo S.J."/>
            <person name="Dannebaum R.O."/>
            <person name="Kuo R.C."/>
            <person name="Labutti K."/>
            <person name="Haridas S."/>
            <person name="Kuo A."/>
            <person name="Salamov A."/>
            <person name="Ahrendt S.R."/>
            <person name="Lipzen A."/>
            <person name="Sullivan W."/>
            <person name="Andreopoulos W.B."/>
            <person name="Clum A."/>
            <person name="Lindquist E."/>
            <person name="Daum C."/>
            <person name="Ramamoorthy G.K."/>
            <person name="Gryganskyi A."/>
            <person name="Culley D."/>
            <person name="Magnuson J.K."/>
            <person name="James T.Y."/>
            <person name="O'Malley M.A."/>
            <person name="Stajich J.E."/>
            <person name="Spatafora J.W."/>
            <person name="Visel A."/>
            <person name="Grigoriev I.V."/>
        </authorList>
    </citation>
    <scope>NUCLEOTIDE SEQUENCE [LARGE SCALE GENOMIC DNA]</scope>
    <source>
        <strain evidence="17 18">NRRL 1336</strain>
    </source>
</reference>
<dbReference type="InterPro" id="IPR048438">
    <property type="entry name" value="Yme1-like_N"/>
</dbReference>
<dbReference type="InterPro" id="IPR027417">
    <property type="entry name" value="P-loop_NTPase"/>
</dbReference>
<evidence type="ECO:0000259" key="16">
    <source>
        <dbReference type="SMART" id="SM00382"/>
    </source>
</evidence>
<comment type="similarity">
    <text evidence="5">In the N-terminal section; belongs to the AAA ATPase family.</text>
</comment>
<evidence type="ECO:0000256" key="2">
    <source>
        <dbReference type="ARBA" id="ARBA00004173"/>
    </source>
</evidence>
<dbReference type="CDD" id="cd19501">
    <property type="entry name" value="RecA-like_FtsH"/>
    <property type="match status" value="1"/>
</dbReference>
<dbReference type="PANTHER" id="PTHR23076">
    <property type="entry name" value="METALLOPROTEASE M41 FTSH"/>
    <property type="match status" value="1"/>
</dbReference>
<keyword evidence="10" id="KW-0862">Zinc</keyword>
<dbReference type="OrthoDB" id="1413014at2759"/>
<dbReference type="FunFam" id="1.10.8.60:FF:000001">
    <property type="entry name" value="ATP-dependent zinc metalloprotease FtsH"/>
    <property type="match status" value="1"/>
</dbReference>
<dbReference type="GO" id="GO:0007005">
    <property type="term" value="P:mitochondrion organization"/>
    <property type="evidence" value="ECO:0007669"/>
    <property type="project" value="TreeGrafter"/>
</dbReference>
<dbReference type="Pfam" id="PF01434">
    <property type="entry name" value="Peptidase_M41"/>
    <property type="match status" value="1"/>
</dbReference>
<evidence type="ECO:0000256" key="4">
    <source>
        <dbReference type="ARBA" id="ARBA00010044"/>
    </source>
</evidence>
<evidence type="ECO:0000256" key="7">
    <source>
        <dbReference type="ARBA" id="ARBA00022723"/>
    </source>
</evidence>
<keyword evidence="13" id="KW-0496">Mitochondrion</keyword>
<dbReference type="Pfam" id="PF00004">
    <property type="entry name" value="AAA"/>
    <property type="match status" value="1"/>
</dbReference>
<dbReference type="STRING" id="90262.A0A1X2J1U4"/>
<keyword evidence="15" id="KW-0812">Transmembrane</keyword>
<feature type="transmembrane region" description="Helical" evidence="15">
    <location>
        <begin position="172"/>
        <end position="194"/>
    </location>
</feature>
<sequence>MAFSSTATATSGLPFRIGNFRKLAKLEQEANAHAHDPLKQALLYKEWLRAKNPQALIMRFEKGNFTHNEECWQHYITALSQTGQADTILPRIMQKLGQESNGIWEGVGNKARSGGMTAGGNNQKIPKELIQQVMASRGGASSSANGVSNSGIKGNPIYVVVEEGRRFSAWKVLRWLGVTATYAFCILTILSLALENSGLLKTATSQTEYEPVNQHSVKFDDVQGVDEAKQELEEIVQFLRNPQKFTELGGKLPKGVLLEGPPGTGKTMLARAVAGEANVPFFFMSGSEFDEMYVGVGARRVRELFAAARAKAPSIVFIDEIDAIGSKRNPKDQSYMKQTLNQLLVDLDGFSQTEGVIFIAATNFPELLDKALVRPGRFDRHVNVPLPDVRGRIQILKHHMKNMILAKNVDISVAARGTPGFSGADLANLVNQAAIQASREGSHEITAKHLEYSKDKIIMGAERKSAVITEENKRITAYHEGGHTLVAYFTQDAMPLHKATIIPRGSSLGMTVQLPEMDKDSFTKKEYLAQIDVCMGGRVAEEMIFGDENVTSGAHSDIVKATDVARRMVRYFGMSDKVGPVNYDDDDMQLLSTETKMLIESEIKDLVLGSEARAKHILTTHREELDRLAKALVEYETLTSDEIKDVMSGKPITR</sequence>
<dbReference type="InterPro" id="IPR041569">
    <property type="entry name" value="AAA_lid_3"/>
</dbReference>
<evidence type="ECO:0000256" key="11">
    <source>
        <dbReference type="ARBA" id="ARBA00022840"/>
    </source>
</evidence>
<evidence type="ECO:0000256" key="1">
    <source>
        <dbReference type="ARBA" id="ARBA00001947"/>
    </source>
</evidence>
<dbReference type="FunFam" id="1.20.58.760:FF:000002">
    <property type="entry name" value="ATP-dependent zinc metalloprotease FtsH"/>
    <property type="match status" value="1"/>
</dbReference>
<keyword evidence="9" id="KW-0378">Hydrolase</keyword>
<keyword evidence="11" id="KW-0067">ATP-binding</keyword>
<gene>
    <name evidence="17" type="ORF">BCR42DRAFT_314549</name>
</gene>
<dbReference type="Gene3D" id="3.40.50.300">
    <property type="entry name" value="P-loop containing nucleotide triphosphate hydrolases"/>
    <property type="match status" value="1"/>
</dbReference>
<keyword evidence="8" id="KW-0547">Nucleotide-binding</keyword>
<evidence type="ECO:0000256" key="8">
    <source>
        <dbReference type="ARBA" id="ARBA00022741"/>
    </source>
</evidence>
<dbReference type="SMART" id="SM00382">
    <property type="entry name" value="AAA"/>
    <property type="match status" value="1"/>
</dbReference>
<keyword evidence="14 15" id="KW-0472">Membrane</keyword>
<dbReference type="Pfam" id="PF17862">
    <property type="entry name" value="AAA_lid_3"/>
    <property type="match status" value="1"/>
</dbReference>
<evidence type="ECO:0000313" key="18">
    <source>
        <dbReference type="Proteomes" id="UP000193560"/>
    </source>
</evidence>
<dbReference type="SUPFAM" id="SSF52540">
    <property type="entry name" value="P-loop containing nucleoside triphosphate hydrolases"/>
    <property type="match status" value="1"/>
</dbReference>
<evidence type="ECO:0000256" key="9">
    <source>
        <dbReference type="ARBA" id="ARBA00022801"/>
    </source>
</evidence>